<dbReference type="Pfam" id="PF01553">
    <property type="entry name" value="Acyltransferase"/>
    <property type="match status" value="1"/>
</dbReference>
<evidence type="ECO:0000259" key="3">
    <source>
        <dbReference type="SMART" id="SM00563"/>
    </source>
</evidence>
<evidence type="ECO:0000313" key="9">
    <source>
        <dbReference type="Proteomes" id="UP000094714"/>
    </source>
</evidence>
<dbReference type="SUPFAM" id="SSF69593">
    <property type="entry name" value="Glycerol-3-phosphate (1)-acyltransferase"/>
    <property type="match status" value="1"/>
</dbReference>
<dbReference type="PATRIC" id="fig|1613.112.peg.1628"/>
<dbReference type="Proteomes" id="UP000094714">
    <property type="component" value="Chromosome"/>
</dbReference>
<evidence type="ECO:0000313" key="10">
    <source>
        <dbReference type="Proteomes" id="UP000185427"/>
    </source>
</evidence>
<dbReference type="EMBL" id="CP050919">
    <property type="protein sequence ID" value="QIX58318.1"/>
    <property type="molecule type" value="Genomic_DNA"/>
</dbReference>
<keyword evidence="1 5" id="KW-0808">Transferase</keyword>
<name>A0A0F4HBH7_LIMFE</name>
<evidence type="ECO:0000313" key="8">
    <source>
        <dbReference type="EMBL" id="QIX58318.1"/>
    </source>
</evidence>
<dbReference type="EMBL" id="CP017151">
    <property type="protein sequence ID" value="AOR75004.1"/>
    <property type="molecule type" value="Genomic_DNA"/>
</dbReference>
<dbReference type="EMBL" id="POTQ01000001">
    <property type="protein sequence ID" value="PNV58894.1"/>
    <property type="molecule type" value="Genomic_DNA"/>
</dbReference>
<evidence type="ECO:0000313" key="4">
    <source>
        <dbReference type="EMBL" id="AOR75004.1"/>
    </source>
</evidence>
<evidence type="ECO:0000313" key="12">
    <source>
        <dbReference type="Proteomes" id="UP000466799"/>
    </source>
</evidence>
<dbReference type="Proteomes" id="UP000503169">
    <property type="component" value="Chromosome"/>
</dbReference>
<dbReference type="AlphaFoldDB" id="A0A0F4HBH7"/>
<evidence type="ECO:0000313" key="11">
    <source>
        <dbReference type="Proteomes" id="UP000236514"/>
    </source>
</evidence>
<reference evidence="4 9" key="1">
    <citation type="submission" date="2016-09" db="EMBL/GenBank/DDBJ databases">
        <title>Genome Sequence of the Lactobacillus fermentum strain NCC2970 (CNCM I-5068).</title>
        <authorList>
            <person name="Barretto C."/>
            <person name="Ngom-Bru C."/>
            <person name="Genevaz A."/>
            <person name="Fournier C."/>
            <person name="Moine D."/>
            <person name="Kassam M."/>
            <person name="Iltis A."/>
            <person name="Sagory-Zalkind P."/>
            <person name="Faucherand G."/>
            <person name="Descombes P."/>
            <person name="Duboux S."/>
        </authorList>
    </citation>
    <scope>NUCLEOTIDE SEQUENCE [LARGE SCALE GENOMIC DNA]</scope>
    <source>
        <strain evidence="4 9">NCC2970</strain>
    </source>
</reference>
<reference evidence="7 11" key="3">
    <citation type="submission" date="2018-01" db="EMBL/GenBank/DDBJ databases">
        <title>Draft genome sequence of the feruloyl esterase-producing strain Lactobacillus fermentum CRL 1446, isolated from artisanal goat milk cheese.</title>
        <authorList>
            <person name="Abeijon Mukdsi M.C."/>
            <person name="Saavedra L."/>
            <person name="Gauffin Cano M.P."/>
            <person name="Hebert E.M."/>
            <person name="Medina R.B."/>
        </authorList>
    </citation>
    <scope>NUCLEOTIDE SEQUENCE [LARGE SCALE GENOMIC DNA]</scope>
    <source>
        <strain evidence="7 11">CRL 1446</strain>
    </source>
</reference>
<dbReference type="GO" id="GO:0006654">
    <property type="term" value="P:phosphatidic acid biosynthetic process"/>
    <property type="evidence" value="ECO:0007669"/>
    <property type="project" value="TreeGrafter"/>
</dbReference>
<feature type="domain" description="Phospholipid/glycerol acyltransferase" evidence="3">
    <location>
        <begin position="34"/>
        <end position="144"/>
    </location>
</feature>
<dbReference type="OrthoDB" id="9803035at2"/>
<dbReference type="EC" id="2.3.1.-" evidence="8"/>
<dbReference type="SMART" id="SM00563">
    <property type="entry name" value="PlsC"/>
    <property type="match status" value="1"/>
</dbReference>
<dbReference type="InterPro" id="IPR002123">
    <property type="entry name" value="Plipid/glycerol_acylTrfase"/>
</dbReference>
<dbReference type="CDD" id="cd07989">
    <property type="entry name" value="LPLAT_AGPAT-like"/>
    <property type="match status" value="1"/>
</dbReference>
<dbReference type="Proteomes" id="UP000236514">
    <property type="component" value="Unassembled WGS sequence"/>
</dbReference>
<evidence type="ECO:0000313" key="13">
    <source>
        <dbReference type="Proteomes" id="UP000503169"/>
    </source>
</evidence>
<dbReference type="GeneID" id="83714919"/>
<reference evidence="5 10" key="2">
    <citation type="submission" date="2016-12" db="EMBL/GenBank/DDBJ databases">
        <title>Complete Genome Sequence of Lactobacillus fermentum Strain SNUV175, a Probiotic for Treatment of Bacterial Vaginosis.</title>
        <authorList>
            <person name="Lee S."/>
            <person name="You H.J."/>
            <person name="Kwon B."/>
            <person name="Ko G."/>
        </authorList>
    </citation>
    <scope>NUCLEOTIDE SEQUENCE [LARGE SCALE GENOMIC DNA]</scope>
    <source>
        <strain evidence="5 10">SNUV175</strain>
    </source>
</reference>
<dbReference type="PANTHER" id="PTHR10434:SF40">
    <property type="entry name" value="1-ACYL-SN-GLYCEROL-3-PHOSPHATE ACYLTRANSFERASE"/>
    <property type="match status" value="1"/>
</dbReference>
<reference evidence="6 12" key="4">
    <citation type="submission" date="2019-10" db="EMBL/GenBank/DDBJ databases">
        <title>Genome Sequencing and assembly of Lactobacillus fermentum I2, a lactic acid bacteria.</title>
        <authorList>
            <person name="Lopes L.S."/>
            <person name="Persinoti G.F."/>
            <person name="Riano-Pachon D.M."/>
            <person name="Labate C.A."/>
        </authorList>
    </citation>
    <scope>NUCLEOTIDE SEQUENCE [LARGE SCALE GENOMIC DNA]</scope>
    <source>
        <strain evidence="6 12">I2</strain>
    </source>
</reference>
<dbReference type="PANTHER" id="PTHR10434">
    <property type="entry name" value="1-ACYL-SN-GLYCEROL-3-PHOSPHATE ACYLTRANSFERASE"/>
    <property type="match status" value="1"/>
</dbReference>
<evidence type="ECO:0000313" key="5">
    <source>
        <dbReference type="EMBL" id="APU45086.1"/>
    </source>
</evidence>
<evidence type="ECO:0000313" key="6">
    <source>
        <dbReference type="EMBL" id="MPQ34364.1"/>
    </source>
</evidence>
<reference evidence="8 13" key="5">
    <citation type="submission" date="2020-04" db="EMBL/GenBank/DDBJ databases">
        <title>Novel strain L. Fermentum HFD1 producer antibacterial peptides.</title>
        <authorList>
            <person name="Ozhegov G.D."/>
            <person name="Pavlova A.S."/>
            <person name="Zhuravleva D.E."/>
            <person name="Gogoleva N.V."/>
            <person name="Shagimardanova E.I."/>
            <person name="Markelova M.I."/>
            <person name="Yarullina D.R."/>
            <person name="Kayumov A.R."/>
        </authorList>
    </citation>
    <scope>NUCLEOTIDE SEQUENCE [LARGE SCALE GENOMIC DNA]</scope>
    <source>
        <strain evidence="8 13">HFD1</strain>
    </source>
</reference>
<protein>
    <submittedName>
        <fullName evidence="5">1-acyl-sn-glycerol-3-phosphate acyltransferase</fullName>
        <ecNumber evidence="8">2.3.1.-</ecNumber>
    </submittedName>
    <submittedName>
        <fullName evidence="4">1-acylglycerol-3-phosphate O-acyltransferase</fullName>
    </submittedName>
</protein>
<gene>
    <name evidence="8" type="primary">plsC</name>
    <name evidence="5" type="ORF">BUW47_00770</name>
    <name evidence="7" type="ORF">C1Y38_01100</name>
    <name evidence="6" type="ORF">GC247_00130</name>
    <name evidence="8" type="ORF">HCY95_00754</name>
    <name evidence="4" type="ORF">LACFE_CDS1556</name>
</gene>
<dbReference type="Proteomes" id="UP000466799">
    <property type="component" value="Unassembled WGS sequence"/>
</dbReference>
<accession>A0A0F4HBH7</accession>
<dbReference type="GO" id="GO:0003841">
    <property type="term" value="F:1-acylglycerol-3-phosphate O-acyltransferase activity"/>
    <property type="evidence" value="ECO:0007669"/>
    <property type="project" value="TreeGrafter"/>
</dbReference>
<dbReference type="EMBL" id="WHJL01000001">
    <property type="protein sequence ID" value="MPQ34364.1"/>
    <property type="molecule type" value="Genomic_DNA"/>
</dbReference>
<evidence type="ECO:0000256" key="2">
    <source>
        <dbReference type="ARBA" id="ARBA00023315"/>
    </source>
</evidence>
<sequence>MLYSFLVHFFGPLISLFNGRQIVANKVDLPEGNYVLVAPHRTWMDPIFLALAVYPKKLGFMAKEELFKGKFANYFLRKLNAFPVNRKNPGPSVIKKPVTMLKKTDLSTIIFPSGSRYSSKLKGGAVMIAKMAGVPLVPAVYQGPLFFKDLFKRQRRKVAIGKPIYIDRKMKLTEENLAQVEQELQTAFDALDKQLDPTYHYVVPKKTKKD</sequence>
<dbReference type="Proteomes" id="UP000185427">
    <property type="component" value="Chromosome"/>
</dbReference>
<evidence type="ECO:0000313" key="7">
    <source>
        <dbReference type="EMBL" id="PNV58894.1"/>
    </source>
</evidence>
<proteinExistence type="predicted"/>
<organism evidence="5 10">
    <name type="scientific">Limosilactobacillus fermentum</name>
    <name type="common">Lactobacillus fermentum</name>
    <dbReference type="NCBI Taxonomy" id="1613"/>
    <lineage>
        <taxon>Bacteria</taxon>
        <taxon>Bacillati</taxon>
        <taxon>Bacillota</taxon>
        <taxon>Bacilli</taxon>
        <taxon>Lactobacillales</taxon>
        <taxon>Lactobacillaceae</taxon>
        <taxon>Limosilactobacillus</taxon>
    </lineage>
</organism>
<dbReference type="EMBL" id="CP019030">
    <property type="protein sequence ID" value="APU45086.1"/>
    <property type="molecule type" value="Genomic_DNA"/>
</dbReference>
<dbReference type="RefSeq" id="WP_003685229.1">
    <property type="nucleotide sequence ID" value="NZ_AP024320.1"/>
</dbReference>
<evidence type="ECO:0000256" key="1">
    <source>
        <dbReference type="ARBA" id="ARBA00022679"/>
    </source>
</evidence>
<keyword evidence="2 5" id="KW-0012">Acyltransferase</keyword>